<protein>
    <submittedName>
        <fullName evidence="2">Uncharacterized protein</fullName>
    </submittedName>
</protein>
<feature type="non-terminal residue" evidence="2">
    <location>
        <position position="1"/>
    </location>
</feature>
<keyword evidence="3" id="KW-1185">Reference proteome</keyword>
<dbReference type="EMBL" id="JAMKFB020000005">
    <property type="protein sequence ID" value="KAL0192549.1"/>
    <property type="molecule type" value="Genomic_DNA"/>
</dbReference>
<accession>A0ABD0R2C2</accession>
<name>A0ABD0R2C2_CIRMR</name>
<reference evidence="2 3" key="1">
    <citation type="submission" date="2024-05" db="EMBL/GenBank/DDBJ databases">
        <title>Genome sequencing and assembly of Indian major carp, Cirrhinus mrigala (Hamilton, 1822).</title>
        <authorList>
            <person name="Mohindra V."/>
            <person name="Chowdhury L.M."/>
            <person name="Lal K."/>
            <person name="Jena J.K."/>
        </authorList>
    </citation>
    <scope>NUCLEOTIDE SEQUENCE [LARGE SCALE GENOMIC DNA]</scope>
    <source>
        <strain evidence="2">CM1030</strain>
        <tissue evidence="2">Blood</tissue>
    </source>
</reference>
<feature type="region of interest" description="Disordered" evidence="1">
    <location>
        <begin position="1"/>
        <end position="40"/>
    </location>
</feature>
<gene>
    <name evidence="2" type="ORF">M9458_010845</name>
</gene>
<dbReference type="AlphaFoldDB" id="A0ABD0R2C2"/>
<feature type="compositionally biased region" description="Acidic residues" evidence="1">
    <location>
        <begin position="21"/>
        <end position="40"/>
    </location>
</feature>
<dbReference type="Proteomes" id="UP001529510">
    <property type="component" value="Unassembled WGS sequence"/>
</dbReference>
<evidence type="ECO:0000313" key="3">
    <source>
        <dbReference type="Proteomes" id="UP001529510"/>
    </source>
</evidence>
<evidence type="ECO:0000313" key="2">
    <source>
        <dbReference type="EMBL" id="KAL0192549.1"/>
    </source>
</evidence>
<sequence>KDGTEVMPAQPCSTNPFETKSDEEDEEEEEENSLQDQADDDEAFVVADMADRLTFLKQRSRLGIAIDEDEAEAFELQPLRADEALRTRE</sequence>
<proteinExistence type="predicted"/>
<evidence type="ECO:0000256" key="1">
    <source>
        <dbReference type="SAM" id="MobiDB-lite"/>
    </source>
</evidence>
<comment type="caution">
    <text evidence="2">The sequence shown here is derived from an EMBL/GenBank/DDBJ whole genome shotgun (WGS) entry which is preliminary data.</text>
</comment>
<organism evidence="2 3">
    <name type="scientific">Cirrhinus mrigala</name>
    <name type="common">Mrigala</name>
    <dbReference type="NCBI Taxonomy" id="683832"/>
    <lineage>
        <taxon>Eukaryota</taxon>
        <taxon>Metazoa</taxon>
        <taxon>Chordata</taxon>
        <taxon>Craniata</taxon>
        <taxon>Vertebrata</taxon>
        <taxon>Euteleostomi</taxon>
        <taxon>Actinopterygii</taxon>
        <taxon>Neopterygii</taxon>
        <taxon>Teleostei</taxon>
        <taxon>Ostariophysi</taxon>
        <taxon>Cypriniformes</taxon>
        <taxon>Cyprinidae</taxon>
        <taxon>Labeoninae</taxon>
        <taxon>Labeonini</taxon>
        <taxon>Cirrhinus</taxon>
    </lineage>
</organism>